<dbReference type="AlphaFoldDB" id="A0A9D1L2X6"/>
<dbReference type="SUPFAM" id="SSF51445">
    <property type="entry name" value="(Trans)glycosidases"/>
    <property type="match status" value="1"/>
</dbReference>
<feature type="domain" description="Glycoside hydrolase family 31 TIM barrel" evidence="3">
    <location>
        <begin position="195"/>
        <end position="506"/>
    </location>
</feature>
<dbReference type="InterPro" id="IPR013780">
    <property type="entry name" value="Glyco_hydro_b"/>
</dbReference>
<evidence type="ECO:0000259" key="4">
    <source>
        <dbReference type="Pfam" id="PF21365"/>
    </source>
</evidence>
<dbReference type="InterPro" id="IPR051816">
    <property type="entry name" value="Glycosyl_Hydrolase_31"/>
</dbReference>
<proteinExistence type="inferred from homology"/>
<dbReference type="InterPro" id="IPR011013">
    <property type="entry name" value="Gal_mutarotase_sf_dom"/>
</dbReference>
<gene>
    <name evidence="5" type="ORF">IAD51_03765</name>
</gene>
<protein>
    <submittedName>
        <fullName evidence="5">DUF4968 domain-containing protein</fullName>
    </submittedName>
</protein>
<dbReference type="Gene3D" id="2.60.40.1760">
    <property type="entry name" value="glycosyl hydrolase (family 31)"/>
    <property type="match status" value="1"/>
</dbReference>
<dbReference type="PANTHER" id="PTHR43863:SF2">
    <property type="entry name" value="MALTASE-GLUCOAMYLASE"/>
    <property type="match status" value="1"/>
</dbReference>
<dbReference type="GO" id="GO:0030246">
    <property type="term" value="F:carbohydrate binding"/>
    <property type="evidence" value="ECO:0007669"/>
    <property type="project" value="InterPro"/>
</dbReference>
<reference evidence="5" key="1">
    <citation type="submission" date="2020-10" db="EMBL/GenBank/DDBJ databases">
        <authorList>
            <person name="Gilroy R."/>
        </authorList>
    </citation>
    <scope>NUCLEOTIDE SEQUENCE</scope>
    <source>
        <strain evidence="5">1063</strain>
    </source>
</reference>
<keyword evidence="2" id="KW-0378">Hydrolase</keyword>
<dbReference type="PANTHER" id="PTHR43863">
    <property type="entry name" value="HYDROLASE, PUTATIVE (AFU_ORTHOLOGUE AFUA_1G03140)-RELATED"/>
    <property type="match status" value="1"/>
</dbReference>
<keyword evidence="2" id="KW-0326">Glycosidase</keyword>
<dbReference type="GO" id="GO:0004553">
    <property type="term" value="F:hydrolase activity, hydrolyzing O-glycosyl compounds"/>
    <property type="evidence" value="ECO:0007669"/>
    <property type="project" value="InterPro"/>
</dbReference>
<reference evidence="5" key="2">
    <citation type="journal article" date="2021" name="PeerJ">
        <title>Extensive microbial diversity within the chicken gut microbiome revealed by metagenomics and culture.</title>
        <authorList>
            <person name="Gilroy R."/>
            <person name="Ravi A."/>
            <person name="Getino M."/>
            <person name="Pursley I."/>
            <person name="Horton D.L."/>
            <person name="Alikhan N.F."/>
            <person name="Baker D."/>
            <person name="Gharbi K."/>
            <person name="Hall N."/>
            <person name="Watson M."/>
            <person name="Adriaenssens E.M."/>
            <person name="Foster-Nyarko E."/>
            <person name="Jarju S."/>
            <person name="Secka A."/>
            <person name="Antonio M."/>
            <person name="Oren A."/>
            <person name="Chaudhuri R.R."/>
            <person name="La Ragione R."/>
            <person name="Hildebrand F."/>
            <person name="Pallen M.J."/>
        </authorList>
    </citation>
    <scope>NUCLEOTIDE SEQUENCE</scope>
    <source>
        <strain evidence="5">1063</strain>
    </source>
</reference>
<dbReference type="Gene3D" id="2.60.40.1180">
    <property type="entry name" value="Golgi alpha-mannosidase II"/>
    <property type="match status" value="1"/>
</dbReference>
<comment type="caution">
    <text evidence="5">The sequence shown here is derived from an EMBL/GenBank/DDBJ whole genome shotgun (WGS) entry which is preliminary data.</text>
</comment>
<dbReference type="EMBL" id="DVMN01000065">
    <property type="protein sequence ID" value="HIU21338.1"/>
    <property type="molecule type" value="Genomic_DNA"/>
</dbReference>
<dbReference type="InterPro" id="IPR017853">
    <property type="entry name" value="GH"/>
</dbReference>
<organism evidence="5 6">
    <name type="scientific">Candidatus Limadaptatus stercorigallinarum</name>
    <dbReference type="NCBI Taxonomy" id="2840845"/>
    <lineage>
        <taxon>Bacteria</taxon>
        <taxon>Bacillati</taxon>
        <taxon>Bacillota</taxon>
        <taxon>Clostridia</taxon>
        <taxon>Eubacteriales</taxon>
        <taxon>Candidatus Limadaptatus</taxon>
    </lineage>
</organism>
<feature type="domain" description="Glycosyl hydrolase family 31 C-terminal" evidence="4">
    <location>
        <begin position="514"/>
        <end position="603"/>
    </location>
</feature>
<evidence type="ECO:0000256" key="2">
    <source>
        <dbReference type="RuleBase" id="RU361185"/>
    </source>
</evidence>
<dbReference type="CDD" id="cd06595">
    <property type="entry name" value="GH31_u1"/>
    <property type="match status" value="1"/>
</dbReference>
<dbReference type="SUPFAM" id="SSF74650">
    <property type="entry name" value="Galactose mutarotase-like"/>
    <property type="match status" value="1"/>
</dbReference>
<dbReference type="Gene3D" id="3.20.20.80">
    <property type="entry name" value="Glycosidases"/>
    <property type="match status" value="1"/>
</dbReference>
<dbReference type="InterPro" id="IPR048395">
    <property type="entry name" value="Glyco_hydro_31_C"/>
</dbReference>
<evidence type="ECO:0000256" key="1">
    <source>
        <dbReference type="ARBA" id="ARBA00007806"/>
    </source>
</evidence>
<dbReference type="SUPFAM" id="SSF51011">
    <property type="entry name" value="Glycosyl hydrolase domain"/>
    <property type="match status" value="1"/>
</dbReference>
<evidence type="ECO:0000313" key="6">
    <source>
        <dbReference type="Proteomes" id="UP000824088"/>
    </source>
</evidence>
<evidence type="ECO:0000259" key="3">
    <source>
        <dbReference type="Pfam" id="PF01055"/>
    </source>
</evidence>
<dbReference type="Proteomes" id="UP000824088">
    <property type="component" value="Unassembled WGS sequence"/>
</dbReference>
<dbReference type="GO" id="GO:0005975">
    <property type="term" value="P:carbohydrate metabolic process"/>
    <property type="evidence" value="ECO:0007669"/>
    <property type="project" value="InterPro"/>
</dbReference>
<dbReference type="InterPro" id="IPR000322">
    <property type="entry name" value="Glyco_hydro_31_TIM"/>
</dbReference>
<comment type="similarity">
    <text evidence="1 2">Belongs to the glycosyl hydrolase 31 family.</text>
</comment>
<sequence length="712" mass="80932">MSIYDSGLSVTAEECVYKTGDLRLSVLSDRILRVERSTDGVFTDAPTQMVVNRNFAKPRFNVSESSGKIVVVTKCVEFRVDKRTLGVECVLDSRTAKPSARTNLGGTARTLDGTFGVVRMRKRGGGKDMFFFANVRGGVMSSDGVAEADDSRSFALNADGSVSPRKKGIKDKYVFAFGKDFLGGLKEYYALTGFTPLLPKYALGNWWSRYHAYTQDEYIALMDEFRQKDIPFTVATIDMDWHIVDEVPAEFKPHNPTQCAGWTGYTFNKKLFPDHKKFFADLKERGLAVTMNLHPRDGVRWYEEQYPEMAKACGIDPATKRTVEFDLTDEKFRKAYFDILHHPYEDEGVDFWWIDWQQGTKSKMKGLDPLWLLNHYHTLDISRGGKSGLILSRYAGLGSHRYPIGFSGDTIVCWKSLRLQPWFTALAANVGYTWWSHDIGGHMFGKGDPELYVRWLQFGVFSPVNRLHSTKNGISKEPWLYGEEAEKIAEDFLRLRHRLLPYLYTANVHTAQDGVPICAPLYYCYDSPFARGMKNEYVFGSELICAPVVTKARKDGFARTTVWLPAGRWTDFFTGEVYEGERLMTVKSPADRIPVFAKEGAIIPMLAEREGNSQEFDALEVRVYKGAGEYTMYDETGSIDFRTETNGKVTRFVIKPSSDCRTKTIKVRFCNYERVRYSVPEYVSASGNVIEVPCRSMEILAEEIPAAKEEEE</sequence>
<dbReference type="Pfam" id="PF01055">
    <property type="entry name" value="Glyco_hydro_31_2nd"/>
    <property type="match status" value="1"/>
</dbReference>
<evidence type="ECO:0000313" key="5">
    <source>
        <dbReference type="EMBL" id="HIU21338.1"/>
    </source>
</evidence>
<name>A0A9D1L2X6_9FIRM</name>
<dbReference type="Pfam" id="PF21365">
    <property type="entry name" value="Glyco_hydro_31_3rd"/>
    <property type="match status" value="1"/>
</dbReference>
<accession>A0A9D1L2X6</accession>